<accession>A0A2Z4R3R5</accession>
<evidence type="ECO:0000256" key="1">
    <source>
        <dbReference type="ARBA" id="ARBA00023125"/>
    </source>
</evidence>
<sequence length="139" mass="16370">MIDFENIRELREKHHLTQEQMAEKLDITRNGYAKIEQGKSMPNLKRLNEIANIFGVELFDLLKMDNQNIVYQIGENYHGNNNYYNGNEKLEKEIIQLKSEIQKLQLIIAHKDELLEQKDDYIKVLKQIVNSATPILETL</sequence>
<reference evidence="2 3" key="1">
    <citation type="submission" date="2018-06" db="EMBL/GenBank/DDBJ databases">
        <authorList>
            <consortium name="Pathogen Informatics"/>
            <person name="Doyle S."/>
        </authorList>
    </citation>
    <scope>NUCLEOTIDE SEQUENCE [LARGE SCALE GENOMIC DNA]</scope>
    <source>
        <strain evidence="2 3">NCTC9426</strain>
    </source>
</reference>
<dbReference type="Gene3D" id="1.10.260.40">
    <property type="entry name" value="lambda repressor-like DNA-binding domains"/>
    <property type="match status" value="1"/>
</dbReference>
<dbReference type="Proteomes" id="UP000254133">
    <property type="component" value="Unassembled WGS sequence"/>
</dbReference>
<dbReference type="GO" id="GO:0003677">
    <property type="term" value="F:DNA binding"/>
    <property type="evidence" value="ECO:0007669"/>
    <property type="project" value="UniProtKB-KW"/>
</dbReference>
<dbReference type="RefSeq" id="WP_112741670.1">
    <property type="nucleotide sequence ID" value="NZ_CP030241.1"/>
</dbReference>
<dbReference type="InterPro" id="IPR001387">
    <property type="entry name" value="Cro/C1-type_HTH"/>
</dbReference>
<dbReference type="SUPFAM" id="SSF47413">
    <property type="entry name" value="lambda repressor-like DNA-binding domains"/>
    <property type="match status" value="1"/>
</dbReference>
<dbReference type="KEGG" id="mboi:DQF64_00230"/>
<proteinExistence type="predicted"/>
<dbReference type="InterPro" id="IPR010982">
    <property type="entry name" value="Lambda_DNA-bd_dom_sf"/>
</dbReference>
<dbReference type="AlphaFoldDB" id="A0A2Z4R3R5"/>
<evidence type="ECO:0000313" key="2">
    <source>
        <dbReference type="EMBL" id="STY90738.1"/>
    </source>
</evidence>
<protein>
    <submittedName>
        <fullName evidence="2">Predicted transcriptional regulator</fullName>
    </submittedName>
</protein>
<dbReference type="Pfam" id="PF01381">
    <property type="entry name" value="HTH_3"/>
    <property type="match status" value="1"/>
</dbReference>
<organism evidence="2 3">
    <name type="scientific">Moraxella bovis</name>
    <dbReference type="NCBI Taxonomy" id="476"/>
    <lineage>
        <taxon>Bacteria</taxon>
        <taxon>Pseudomonadati</taxon>
        <taxon>Pseudomonadota</taxon>
        <taxon>Gammaproteobacteria</taxon>
        <taxon>Moraxellales</taxon>
        <taxon>Moraxellaceae</taxon>
        <taxon>Moraxella</taxon>
    </lineage>
</organism>
<gene>
    <name evidence="2" type="ORF">NCTC9426_00762</name>
</gene>
<dbReference type="PROSITE" id="PS50943">
    <property type="entry name" value="HTH_CROC1"/>
    <property type="match status" value="1"/>
</dbReference>
<evidence type="ECO:0000313" key="3">
    <source>
        <dbReference type="Proteomes" id="UP000254133"/>
    </source>
</evidence>
<dbReference type="PANTHER" id="PTHR46558">
    <property type="entry name" value="TRACRIPTIONAL REGULATORY PROTEIN-RELATED-RELATED"/>
    <property type="match status" value="1"/>
</dbReference>
<dbReference type="SMART" id="SM00530">
    <property type="entry name" value="HTH_XRE"/>
    <property type="match status" value="1"/>
</dbReference>
<name>A0A2Z4R3R5_MORBO</name>
<dbReference type="CDD" id="cd00093">
    <property type="entry name" value="HTH_XRE"/>
    <property type="match status" value="1"/>
</dbReference>
<dbReference type="PANTHER" id="PTHR46558:SF15">
    <property type="entry name" value="HELIX-TURN-HELIX DOMAIN PROTEIN"/>
    <property type="match status" value="1"/>
</dbReference>
<dbReference type="EMBL" id="UGPZ01000002">
    <property type="protein sequence ID" value="STY90738.1"/>
    <property type="molecule type" value="Genomic_DNA"/>
</dbReference>
<keyword evidence="1" id="KW-0238">DNA-binding</keyword>